<comment type="caution">
    <text evidence="1">The sequence shown here is derived from an EMBL/GenBank/DDBJ whole genome shotgun (WGS) entry which is preliminary data.</text>
</comment>
<evidence type="ECO:0000313" key="1">
    <source>
        <dbReference type="EMBL" id="KAI3772204.1"/>
    </source>
</evidence>
<sequence length="505" mass="56428">MQKNLNTHLSFGGKLLKSEMVRGGKVEMITSKGCSKVFSDVSCTLGTNSFRDLQPPRPSMATSASLFHSTSNSPFSGLVICVTGLSKEARKQVMDATERLGGEYIPHLNPHLRLNESLYAAKSFGENHMANDDLNRISFGNSCLPVAMLENAKQSNFIQRSRLHSSEDQKRRGSNFSGQTVYIDPDVSAELRNKVVEAALEEGALLANRWLVGHNATHVVCDGSSVRKYLVHSNNLVSPQWVLKTAREIRSQGLVRLSSDLAHHVGMMIGNGPGGIDLKDSNRVDGCRDEPKSSLKEKQSIAILAKKGVRNRRMQVYQTPIKPLARNVLDSINWSMSEPSTTASICMDSFSFDDSKTSEFVDGNTKEPEACFVNFLRPLSEREKSELVFGNHFITILFPVDRFLEMGPCSRTFFSDTGFTCSQLLDHIYAFYQENLSMSEIELAIHTDSRHADRLRSMYSSNEAARCGFVELKRIDFLGSRKSFEMLRRIPGDNNNNVYELLTRA</sequence>
<reference evidence="1 2" key="2">
    <citation type="journal article" date="2022" name="Mol. Ecol. Resour.">
        <title>The genomes of chicory, endive, great burdock and yacon provide insights into Asteraceae paleo-polyploidization history and plant inulin production.</title>
        <authorList>
            <person name="Fan W."/>
            <person name="Wang S."/>
            <person name="Wang H."/>
            <person name="Wang A."/>
            <person name="Jiang F."/>
            <person name="Liu H."/>
            <person name="Zhao H."/>
            <person name="Xu D."/>
            <person name="Zhang Y."/>
        </authorList>
    </citation>
    <scope>NUCLEOTIDE SEQUENCE [LARGE SCALE GENOMIC DNA]</scope>
    <source>
        <strain evidence="2">cv. Niubang</strain>
    </source>
</reference>
<reference evidence="2" key="1">
    <citation type="journal article" date="2022" name="Mol. Ecol. Resour.">
        <title>The genomes of chicory, endive, great burdock and yacon provide insights into Asteraceae palaeo-polyploidization history and plant inulin production.</title>
        <authorList>
            <person name="Fan W."/>
            <person name="Wang S."/>
            <person name="Wang H."/>
            <person name="Wang A."/>
            <person name="Jiang F."/>
            <person name="Liu H."/>
            <person name="Zhao H."/>
            <person name="Xu D."/>
            <person name="Zhang Y."/>
        </authorList>
    </citation>
    <scope>NUCLEOTIDE SEQUENCE [LARGE SCALE GENOMIC DNA]</scope>
    <source>
        <strain evidence="2">cv. Niubang</strain>
    </source>
</reference>
<dbReference type="EMBL" id="CM042047">
    <property type="protein sequence ID" value="KAI3772204.1"/>
    <property type="molecule type" value="Genomic_DNA"/>
</dbReference>
<dbReference type="Proteomes" id="UP001055879">
    <property type="component" value="Linkage Group LG01"/>
</dbReference>
<name>A0ACB9FM65_ARCLA</name>
<evidence type="ECO:0000313" key="2">
    <source>
        <dbReference type="Proteomes" id="UP001055879"/>
    </source>
</evidence>
<gene>
    <name evidence="1" type="ORF">L6452_03385</name>
</gene>
<organism evidence="1 2">
    <name type="scientific">Arctium lappa</name>
    <name type="common">Greater burdock</name>
    <name type="synonym">Lappa major</name>
    <dbReference type="NCBI Taxonomy" id="4217"/>
    <lineage>
        <taxon>Eukaryota</taxon>
        <taxon>Viridiplantae</taxon>
        <taxon>Streptophyta</taxon>
        <taxon>Embryophyta</taxon>
        <taxon>Tracheophyta</taxon>
        <taxon>Spermatophyta</taxon>
        <taxon>Magnoliopsida</taxon>
        <taxon>eudicotyledons</taxon>
        <taxon>Gunneridae</taxon>
        <taxon>Pentapetalae</taxon>
        <taxon>asterids</taxon>
        <taxon>campanulids</taxon>
        <taxon>Asterales</taxon>
        <taxon>Asteraceae</taxon>
        <taxon>Carduoideae</taxon>
        <taxon>Cardueae</taxon>
        <taxon>Arctiinae</taxon>
        <taxon>Arctium</taxon>
    </lineage>
</organism>
<accession>A0ACB9FM65</accession>
<protein>
    <submittedName>
        <fullName evidence="1">Uncharacterized protein</fullName>
    </submittedName>
</protein>
<keyword evidence="2" id="KW-1185">Reference proteome</keyword>
<proteinExistence type="predicted"/>